<feature type="domain" description="Baseplate J-like C-terminal" evidence="2">
    <location>
        <begin position="215"/>
        <end position="291"/>
    </location>
</feature>
<dbReference type="InterPro" id="IPR052726">
    <property type="entry name" value="Phage_Baseplate_Hub"/>
</dbReference>
<name>A0ABM6S5H4_9GAMM</name>
<accession>A0ABM6S5H4</accession>
<protein>
    <submittedName>
        <fullName evidence="3">Phage tail protein I</fullName>
    </submittedName>
</protein>
<dbReference type="Pfam" id="PF26079">
    <property type="entry name" value="Baseplate_J_C"/>
    <property type="match status" value="1"/>
</dbReference>
<dbReference type="InterPro" id="IPR006521">
    <property type="entry name" value="Tail_protein_I"/>
</dbReference>
<reference evidence="3 4" key="1">
    <citation type="submission" date="2018-01" db="EMBL/GenBank/DDBJ databases">
        <title>Complete and assembled Genome of Pantoea calida DSM22759T.</title>
        <authorList>
            <person name="Stevens M.J.A."/>
            <person name="Zurfluh K."/>
            <person name="Stephan R."/>
        </authorList>
    </citation>
    <scope>NUCLEOTIDE SEQUENCE [LARGE SCALE GENOMIC DNA]</scope>
    <source>
        <strain evidence="3 4">DSM 22759</strain>
    </source>
</reference>
<dbReference type="PANTHER" id="PTHR35862">
    <property type="entry name" value="FELS-2 PROPHAGE PROTEIN"/>
    <property type="match status" value="1"/>
</dbReference>
<dbReference type="InterPro" id="IPR058531">
    <property type="entry name" value="Baseplate_J_M"/>
</dbReference>
<keyword evidence="4" id="KW-1185">Reference proteome</keyword>
<evidence type="ECO:0000313" key="3">
    <source>
        <dbReference type="EMBL" id="AUY26599.1"/>
    </source>
</evidence>
<dbReference type="NCBIfam" id="TIGR01634">
    <property type="entry name" value="tail_P2_I"/>
    <property type="match status" value="1"/>
</dbReference>
<sequence length="502" mass="53831">MATIDLSQLPAPDVVEVLDYETLLAERKATLISLYPAEQQATIARTLALESEPIVKLLQENAYREVILRQRVNEAAQANMVAYASDGDLDQLGANNGVTRLTLTPADDTTIPPTPAVMESNDDFRLRVASAFEGLSVAGPTGAYEYHAKSADGRVADASAISPSPACVTVTVLSREGNGEAPSDLLAVVDAALNDENVRPVADRVTVQSAAIVNYAVEAALYLYPGPEAEPVRAAAEKKLAAFVSAQARLGRDIRKSALYAALHVEGVQRVELAQPAADVVLDKTQAAYCTGYRITVGVQMSDRLLPSGSSVLEVAAAEACAKIETIPVPLRKLWNAQTCPVELLPYLAWAWSVDRWDASWPEATKRSVVAASEYVHRHKGTIGSLRRVVEPLGYLIRIIEWWKTGEAPGTFRLDVGVLDTGITQEMYTELERLIADAKPCSRHLIGLSINLDSTGALPVAAAAYSGDELTVYPYTPETITVSGPGYTGAAVHITDLTDVHA</sequence>
<dbReference type="PANTHER" id="PTHR35862:SF1">
    <property type="entry name" value="FELS-2 PROPHAGE PROTEIN"/>
    <property type="match status" value="1"/>
</dbReference>
<gene>
    <name evidence="3" type="ORF">C2E16_17950</name>
</gene>
<evidence type="ECO:0000259" key="2">
    <source>
        <dbReference type="Pfam" id="PF26079"/>
    </source>
</evidence>
<feature type="domain" description="Baseplate J-like central" evidence="1">
    <location>
        <begin position="137"/>
        <end position="208"/>
    </location>
</feature>
<dbReference type="EMBL" id="CP026378">
    <property type="protein sequence ID" value="AUY26599.1"/>
    <property type="molecule type" value="Genomic_DNA"/>
</dbReference>
<proteinExistence type="predicted"/>
<evidence type="ECO:0000259" key="1">
    <source>
        <dbReference type="Pfam" id="PF26078"/>
    </source>
</evidence>
<organism evidence="3 4">
    <name type="scientific">Mixta calida</name>
    <dbReference type="NCBI Taxonomy" id="665913"/>
    <lineage>
        <taxon>Bacteria</taxon>
        <taxon>Pseudomonadati</taxon>
        <taxon>Pseudomonadota</taxon>
        <taxon>Gammaproteobacteria</taxon>
        <taxon>Enterobacterales</taxon>
        <taxon>Erwiniaceae</taxon>
        <taxon>Mixta</taxon>
    </lineage>
</organism>
<dbReference type="InterPro" id="IPR058530">
    <property type="entry name" value="Baseplate_J-like_C"/>
</dbReference>
<dbReference type="Proteomes" id="UP000237673">
    <property type="component" value="Chromosome"/>
</dbReference>
<dbReference type="Pfam" id="PF26078">
    <property type="entry name" value="Baseplate_J_M"/>
    <property type="match status" value="1"/>
</dbReference>
<dbReference type="Pfam" id="PF09684">
    <property type="entry name" value="Tail_P2_I"/>
    <property type="match status" value="1"/>
</dbReference>
<evidence type="ECO:0000313" key="4">
    <source>
        <dbReference type="Proteomes" id="UP000237673"/>
    </source>
</evidence>